<dbReference type="Gene3D" id="3.30.1050.40">
    <property type="match status" value="1"/>
</dbReference>
<evidence type="ECO:0000313" key="3">
    <source>
        <dbReference type="Proteomes" id="UP000275951"/>
    </source>
</evidence>
<dbReference type="InterPro" id="IPR041629">
    <property type="entry name" value="SCP_3"/>
</dbReference>
<dbReference type="EMBL" id="CP033905">
    <property type="protein sequence ID" value="AZR07342.1"/>
    <property type="molecule type" value="Genomic_DNA"/>
</dbReference>
<dbReference type="AlphaFoldDB" id="A0A3S9QMZ9"/>
<gene>
    <name evidence="2" type="ORF">EBQ10_08620</name>
</gene>
<accession>A0A3S9QMZ9</accession>
<sequence>MRRRIDEAEGVGLVRSYALGRSLSEPELRTAVRFALEEFGARHPGRSVEIRIPWVGAVQAIAGPVHTRGTPPNVVEMDGRTWLDVAIGRPVDERKISSSGTRADLSPYLPLFGPAQLGA</sequence>
<evidence type="ECO:0000259" key="1">
    <source>
        <dbReference type="Pfam" id="PF17844"/>
    </source>
</evidence>
<evidence type="ECO:0000313" key="2">
    <source>
        <dbReference type="EMBL" id="AZR07342.1"/>
    </source>
</evidence>
<protein>
    <recommendedName>
        <fullName evidence="1">Bacterial SCP orthologue domain-containing protein</fullName>
    </recommendedName>
</protein>
<dbReference type="RefSeq" id="WP_126920334.1">
    <property type="nucleotide sequence ID" value="NZ_CP033905.1"/>
</dbReference>
<reference evidence="2 3" key="1">
    <citation type="submission" date="2018-11" db="EMBL/GenBank/DDBJ databases">
        <title>Multidrug-resistant genes are associated with an 42-kb island TGI1 carrying a complex class 1 integron in a Trueperella pyogenes.</title>
        <authorList>
            <person name="Dong W."/>
        </authorList>
    </citation>
    <scope>NUCLEOTIDE SEQUENCE [LARGE SCALE GENOMIC DNA]</scope>
    <source>
        <strain evidence="2 3">TP4</strain>
    </source>
</reference>
<name>A0A3S9QMZ9_9ACTO</name>
<organism evidence="2 3">
    <name type="scientific">Trueperella pyogenes</name>
    <dbReference type="NCBI Taxonomy" id="1661"/>
    <lineage>
        <taxon>Bacteria</taxon>
        <taxon>Bacillati</taxon>
        <taxon>Actinomycetota</taxon>
        <taxon>Actinomycetes</taxon>
        <taxon>Actinomycetales</taxon>
        <taxon>Actinomycetaceae</taxon>
        <taxon>Trueperella</taxon>
    </lineage>
</organism>
<proteinExistence type="predicted"/>
<dbReference type="Pfam" id="PF17844">
    <property type="entry name" value="SCP_3"/>
    <property type="match status" value="1"/>
</dbReference>
<feature type="domain" description="Bacterial SCP orthologue" evidence="1">
    <location>
        <begin position="27"/>
        <end position="111"/>
    </location>
</feature>
<dbReference type="Proteomes" id="UP000275951">
    <property type="component" value="Chromosome"/>
</dbReference>